<comment type="similarity">
    <text evidence="3">Belongs to the G-protein coupled receptor 2 family. LN-TM7 subfamily.</text>
</comment>
<evidence type="ECO:0000259" key="14">
    <source>
        <dbReference type="PROSITE" id="PS50221"/>
    </source>
</evidence>
<feature type="region of interest" description="Disordered" evidence="13">
    <location>
        <begin position="25"/>
        <end position="61"/>
    </location>
</feature>
<keyword evidence="8" id="KW-0238">DNA-binding</keyword>
<dbReference type="EMBL" id="GGYP01002809">
    <property type="protein sequence ID" value="MDE47580.1"/>
    <property type="molecule type" value="Transcribed_RNA"/>
</dbReference>
<evidence type="ECO:0000256" key="4">
    <source>
        <dbReference type="ARBA" id="ARBA00022692"/>
    </source>
</evidence>
<feature type="domain" description="SUEL-type lectin" evidence="15">
    <location>
        <begin position="769"/>
        <end position="858"/>
    </location>
</feature>
<organism evidence="16">
    <name type="scientific">Aceria tosichella</name>
    <name type="common">wheat curl mite</name>
    <dbReference type="NCBI Taxonomy" id="561515"/>
    <lineage>
        <taxon>Eukaryota</taxon>
        <taxon>Metazoa</taxon>
        <taxon>Ecdysozoa</taxon>
        <taxon>Arthropoda</taxon>
        <taxon>Chelicerata</taxon>
        <taxon>Arachnida</taxon>
        <taxon>Acari</taxon>
        <taxon>Acariformes</taxon>
        <taxon>Trombidiformes</taxon>
        <taxon>Prostigmata</taxon>
        <taxon>Eupodina</taxon>
        <taxon>Eriophyoidea</taxon>
        <taxon>Eriophyidae</taxon>
        <taxon>Eriophyinae</taxon>
        <taxon>Aceriini</taxon>
        <taxon>Aceria</taxon>
    </lineage>
</organism>
<dbReference type="InterPro" id="IPR052207">
    <property type="entry name" value="Max-like/E-box_TFs"/>
</dbReference>
<dbReference type="Pfam" id="PF15043">
    <property type="entry name" value="CNRIP1"/>
    <property type="match status" value="2"/>
</dbReference>
<feature type="compositionally biased region" description="Polar residues" evidence="13">
    <location>
        <begin position="1309"/>
        <end position="1334"/>
    </location>
</feature>
<evidence type="ECO:0000313" key="16">
    <source>
        <dbReference type="EMBL" id="MDE47580.1"/>
    </source>
</evidence>
<evidence type="ECO:0000256" key="9">
    <source>
        <dbReference type="ARBA" id="ARBA00023136"/>
    </source>
</evidence>
<keyword evidence="6" id="KW-1133">Transmembrane helix</keyword>
<feature type="compositionally biased region" description="Pro residues" evidence="13">
    <location>
        <begin position="871"/>
        <end position="896"/>
    </location>
</feature>
<keyword evidence="10" id="KW-1015">Disulfide bond</keyword>
<feature type="compositionally biased region" description="Low complexity" evidence="13">
    <location>
        <begin position="1561"/>
        <end position="1593"/>
    </location>
</feature>
<reference evidence="16" key="1">
    <citation type="submission" date="2018-10" db="EMBL/GenBank/DDBJ databases">
        <title>Transcriptome assembly of Aceria tosichella (Wheat curl mite) Type 2.</title>
        <authorList>
            <person name="Scully E.D."/>
            <person name="Geib S.M."/>
            <person name="Palmer N.A."/>
            <person name="Gupta A.K."/>
            <person name="Sarath G."/>
            <person name="Tatineni S."/>
        </authorList>
    </citation>
    <scope>NUCLEOTIDE SEQUENCE</scope>
    <source>
        <strain evidence="16">LincolnNE</strain>
    </source>
</reference>
<dbReference type="FunFam" id="2.60.120.740:FF:000001">
    <property type="entry name" value="Adhesion G protein-coupled receptor L2"/>
    <property type="match status" value="1"/>
</dbReference>
<dbReference type="InterPro" id="IPR000922">
    <property type="entry name" value="Lectin_gal-bd_dom"/>
</dbReference>
<feature type="compositionally biased region" description="Low complexity" evidence="13">
    <location>
        <begin position="688"/>
        <end position="700"/>
    </location>
</feature>
<feature type="region of interest" description="Disordered" evidence="13">
    <location>
        <begin position="535"/>
        <end position="638"/>
    </location>
</feature>
<feature type="compositionally biased region" description="Polar residues" evidence="13">
    <location>
        <begin position="229"/>
        <end position="254"/>
    </location>
</feature>
<dbReference type="GO" id="GO:0000978">
    <property type="term" value="F:RNA polymerase II cis-regulatory region sequence-specific DNA binding"/>
    <property type="evidence" value="ECO:0007669"/>
    <property type="project" value="TreeGrafter"/>
</dbReference>
<evidence type="ECO:0000256" key="6">
    <source>
        <dbReference type="ARBA" id="ARBA00022989"/>
    </source>
</evidence>
<feature type="domain" description="GAIN-B" evidence="14">
    <location>
        <begin position="855"/>
        <end position="1015"/>
    </location>
</feature>
<feature type="compositionally biased region" description="Polar residues" evidence="13">
    <location>
        <begin position="1621"/>
        <end position="1633"/>
    </location>
</feature>
<evidence type="ECO:0000256" key="12">
    <source>
        <dbReference type="ARBA" id="ARBA00023242"/>
    </source>
</evidence>
<feature type="region of interest" description="Disordered" evidence="13">
    <location>
        <begin position="169"/>
        <end position="293"/>
    </location>
</feature>
<dbReference type="GO" id="GO:0000981">
    <property type="term" value="F:DNA-binding transcription factor activity, RNA polymerase II-specific"/>
    <property type="evidence" value="ECO:0007669"/>
    <property type="project" value="TreeGrafter"/>
</dbReference>
<feature type="region of interest" description="Disordered" evidence="13">
    <location>
        <begin position="127"/>
        <end position="154"/>
    </location>
</feature>
<dbReference type="CDD" id="cd21739">
    <property type="entry name" value="NES2-NLS_ChREBP-like"/>
    <property type="match status" value="1"/>
</dbReference>
<feature type="compositionally biased region" description="Pro residues" evidence="13">
    <location>
        <begin position="1031"/>
        <end position="1044"/>
    </location>
</feature>
<feature type="compositionally biased region" description="Polar residues" evidence="13">
    <location>
        <begin position="535"/>
        <end position="550"/>
    </location>
</feature>
<feature type="compositionally biased region" description="Low complexity" evidence="13">
    <location>
        <begin position="255"/>
        <end position="272"/>
    </location>
</feature>
<feature type="compositionally biased region" description="Low complexity" evidence="13">
    <location>
        <begin position="169"/>
        <end position="183"/>
    </location>
</feature>
<evidence type="ECO:0000256" key="8">
    <source>
        <dbReference type="ARBA" id="ARBA00023125"/>
    </source>
</evidence>
<dbReference type="PROSITE" id="PS50228">
    <property type="entry name" value="SUEL_LECTIN"/>
    <property type="match status" value="1"/>
</dbReference>
<feature type="compositionally biased region" description="Acidic residues" evidence="13">
    <location>
        <begin position="28"/>
        <end position="42"/>
    </location>
</feature>
<evidence type="ECO:0000256" key="3">
    <source>
        <dbReference type="ARBA" id="ARBA00010933"/>
    </source>
</evidence>
<keyword evidence="7" id="KW-0805">Transcription regulation</keyword>
<dbReference type="InterPro" id="IPR057244">
    <property type="entry name" value="GAIN_B"/>
</dbReference>
<protein>
    <submittedName>
        <fullName evidence="16">Carbohydrate-responsive element-binding protein</fullName>
    </submittedName>
</protein>
<keyword evidence="11" id="KW-0804">Transcription</keyword>
<feature type="region of interest" description="Disordered" evidence="13">
    <location>
        <begin position="1556"/>
        <end position="1656"/>
    </location>
</feature>
<feature type="compositionally biased region" description="Gly residues" evidence="13">
    <location>
        <begin position="130"/>
        <end position="146"/>
    </location>
</feature>
<dbReference type="InterPro" id="IPR000203">
    <property type="entry name" value="GPS"/>
</dbReference>
<feature type="compositionally biased region" description="Low complexity" evidence="13">
    <location>
        <begin position="280"/>
        <end position="293"/>
    </location>
</feature>
<comment type="subcellular location">
    <subcellularLocation>
        <location evidence="2">Membrane</location>
    </subcellularLocation>
    <subcellularLocation>
        <location evidence="1">Nucleus</location>
    </subcellularLocation>
</comment>
<evidence type="ECO:0000256" key="5">
    <source>
        <dbReference type="ARBA" id="ARBA00022734"/>
    </source>
</evidence>
<feature type="compositionally biased region" description="Low complexity" evidence="13">
    <location>
        <begin position="598"/>
        <end position="619"/>
    </location>
</feature>
<feature type="compositionally biased region" description="Polar residues" evidence="13">
    <location>
        <begin position="567"/>
        <end position="583"/>
    </location>
</feature>
<feature type="region of interest" description="Disordered" evidence="13">
    <location>
        <begin position="671"/>
        <end position="752"/>
    </location>
</feature>
<evidence type="ECO:0000256" key="2">
    <source>
        <dbReference type="ARBA" id="ARBA00004370"/>
    </source>
</evidence>
<keyword evidence="9" id="KW-0472">Membrane</keyword>
<dbReference type="PANTHER" id="PTHR15741">
    <property type="entry name" value="BASIC HELIX-LOOP-HELIX ZIP TRANSCRIPTION FACTOR"/>
    <property type="match status" value="1"/>
</dbReference>
<sequence>MFKLHKPHLSSSSSTAIHSGHFMVSRVDDDEDDNNDAGDDSSESERDNGQSFEIDVSNPDSVADAAKISDISYQVESPSAKNELVTSWNDLDRPIKRPHKHHHYLTYYTNSSSCNLKADSRRKVRATGANGIGGAGGTGTEGGGATSPGSSGLAGAASQLAATASATTTATAPSSSLASGGAPILADDHSMTPVDATIDGGHRGRHAAHRHNNAQLRNHHHHHQALANESSARSPNCTPNSAITVVSSGSNGQYTITSTANHNNTSSNLNPSDLSQTTQAARSAGSVGAAAASAPLNGGYPHLDDCLDEPRDLSSDSQNQLQLIAQPTEDQMNELDEVGQEEDPNADSQQRHAITIDPSLTKLLESMSLYYSHKLTSPKWKSFKGLKLRMKHKIRLNNLIWRAWFFQCIRGRAAPGCQFTAPPESDVHKKDESIVLEGKYWKRKEKAIVDEYKKWRTFHKQKSQIASGQMQCFRPTSFDWDSRVSNWASSSMYGGEYGLYDYDINTDYHLDELTPMPEQLEQESYYQPAIQIQSNSHQTPSMNTRMIESPQQQQQQQQQQIPAMSPTALQASQPQQLITQVQVPSRVHENPHQHHNQLHQQQQQQIQNHAHLQQHNQQQQHHHHHHQALSLKATRSPVSTMAIQQNADQMQQQQQQQQNLATTSQPININLSSFSQLPPHQHLHQQHQIHAQLHQQQHQHTSNQSPLAVINQQQRQLNQPVHHHHNHHNQQHQLQQQQQQQQQSNSVIQYPSATAPTTITKAKYKTMYACEDRQLTMDCETGSKINLIRANFGRFSITQCNEQGQLDLSTDCMSPITFRIMQERCQDRQRCSVNATSVLFGDRCPKTRKYLEVHFQCQIIEPDTVDLRTPSPLPKPTPNPPMPTPGPGVPKPPNNPTLPAWRQPATNPADETPNQLFTPVINSQVMTPAMALSISTTNDNKLPDFYPGHSEQVIVSLAHLQVDNMARPRCYQWDPTSRQWTDRGARIVETNQTHTICAFDQQTSYVLVMDYSGPMPSISPSKQPAIQLPPIHEPQPLDYPQPDPAPDRGMYSTTNPPDGSDDVGKMIHPPTSDQSKQPQPASFSARLFLYLVGIVFVAVALMTLTFVASSMRSSAGAALKSLGNFAPFSGPKYKQRRHNGDPPSLHSNKDLLVINNSNGHSFIYAPASTTKISSSSSTHILSTGQPVGLNGQQQHQAGTLHRLQQQQMYSGNGATLSSLSGAGAQSNNYYYGLMGLNPLLQQQQQQQQKRQLSNESGSLVSEIIGDRLNRLNSSTRKRQQLLAMHQQAALVDSGAASNRPASGELGQRHSGTGDTRASFRSGSFSATTGATGNRANDGGAPPRSYATGGREAGQRSSTIAGGIQDERTMLLLNRHHQQNQLRQTSGSLTSNSASSLLGQHQTLMASNNNIRQRLEQREHIYFKRDGQRFGHEFTLKLAVDRNYRCLLKVRPLIPLQSITIHGHHVSFVDCSQGSAASSVVGGIDLGGNNNNSSSLGDSPLSIHSAGFSSEPTTSPLAAAAASINTSGSSGYSSMCSSSCPMAAKCTTTTTRHQSIGGPLIGAGQHQHQQQASMSSNYNNHQHHNINNNNNPICSHHHNNNKQNSVLSTTTDNRNNHHQRAHNSASLSSLSQPTAAGCGQLGGQQRQLIKQQQHHQMLRHFSGASHGSGSHLGSQLVYMFDWSASRFEVTKNKARTTVQTVLKFKNGEMLSLPLQIKFYQPECRQHLSWGSQLHFIDYECQINSMGQISVDRVQYY</sequence>
<dbReference type="GO" id="GO:0016020">
    <property type="term" value="C:membrane"/>
    <property type="evidence" value="ECO:0007669"/>
    <property type="project" value="UniProtKB-SubCell"/>
</dbReference>
<dbReference type="GO" id="GO:0030246">
    <property type="term" value="F:carbohydrate binding"/>
    <property type="evidence" value="ECO:0007669"/>
    <property type="project" value="UniProtKB-KW"/>
</dbReference>
<feature type="compositionally biased region" description="Basic residues" evidence="13">
    <location>
        <begin position="721"/>
        <end position="730"/>
    </location>
</feature>
<proteinExistence type="inferred from homology"/>
<feature type="compositionally biased region" description="Polar residues" evidence="13">
    <location>
        <begin position="1601"/>
        <end position="1612"/>
    </location>
</feature>
<feature type="compositionally biased region" description="Low complexity" evidence="13">
    <location>
        <begin position="551"/>
        <end position="560"/>
    </location>
</feature>
<dbReference type="PROSITE" id="PS50221">
    <property type="entry name" value="GAIN_B"/>
    <property type="match status" value="1"/>
</dbReference>
<evidence type="ECO:0000256" key="11">
    <source>
        <dbReference type="ARBA" id="ARBA00023163"/>
    </source>
</evidence>
<dbReference type="SMART" id="SM00303">
    <property type="entry name" value="GPS"/>
    <property type="match status" value="1"/>
</dbReference>
<keyword evidence="5" id="KW-0430">Lectin</keyword>
<evidence type="ECO:0000256" key="7">
    <source>
        <dbReference type="ARBA" id="ARBA00023015"/>
    </source>
</evidence>
<name>A0A6G1SCD8_9ACAR</name>
<dbReference type="InterPro" id="IPR029204">
    <property type="entry name" value="CNRIP1"/>
</dbReference>
<evidence type="ECO:0000259" key="15">
    <source>
        <dbReference type="PROSITE" id="PS50228"/>
    </source>
</evidence>
<dbReference type="InterPro" id="IPR046338">
    <property type="entry name" value="GAIN_dom_sf"/>
</dbReference>
<feature type="compositionally biased region" description="Polar residues" evidence="13">
    <location>
        <begin position="701"/>
        <end position="715"/>
    </location>
</feature>
<feature type="region of interest" description="Disordered" evidence="13">
    <location>
        <begin position="865"/>
        <end position="915"/>
    </location>
</feature>
<dbReference type="Pfam" id="PF02140">
    <property type="entry name" value="SUEL_Lectin"/>
    <property type="match status" value="1"/>
</dbReference>
<dbReference type="Gene3D" id="2.60.220.50">
    <property type="match status" value="1"/>
</dbReference>
<evidence type="ECO:0000256" key="10">
    <source>
        <dbReference type="ARBA" id="ARBA00023157"/>
    </source>
</evidence>
<feature type="compositionally biased region" description="Low complexity" evidence="13">
    <location>
        <begin position="731"/>
        <end position="743"/>
    </location>
</feature>
<evidence type="ECO:0000256" key="13">
    <source>
        <dbReference type="SAM" id="MobiDB-lite"/>
    </source>
</evidence>
<accession>A0A6G1SCD8</accession>
<dbReference type="InterPro" id="IPR043159">
    <property type="entry name" value="Lectin_gal-bd_sf"/>
</dbReference>
<dbReference type="Gene3D" id="2.60.120.740">
    <property type="match status" value="1"/>
</dbReference>
<dbReference type="GO" id="GO:0005634">
    <property type="term" value="C:nucleus"/>
    <property type="evidence" value="ECO:0007669"/>
    <property type="project" value="UniProtKB-SubCell"/>
</dbReference>
<feature type="region of interest" description="Disordered" evidence="13">
    <location>
        <begin position="1292"/>
        <end position="1357"/>
    </location>
</feature>
<keyword evidence="4" id="KW-0812">Transmembrane</keyword>
<keyword evidence="12" id="KW-0539">Nucleus</keyword>
<dbReference type="CDD" id="cd22830">
    <property type="entry name" value="Gal_Rha_Lectin_dCirl"/>
    <property type="match status" value="1"/>
</dbReference>
<gene>
    <name evidence="16" type="primary">MLXIPL</name>
    <name evidence="16" type="ORF">g.12168</name>
</gene>
<feature type="compositionally biased region" description="Basic residues" evidence="13">
    <location>
        <begin position="203"/>
        <end position="224"/>
    </location>
</feature>
<feature type="region of interest" description="Disordered" evidence="13">
    <location>
        <begin position="1018"/>
        <end position="1079"/>
    </location>
</feature>
<dbReference type="PANTHER" id="PTHR15741:SF37">
    <property type="entry name" value="LD38259P"/>
    <property type="match status" value="1"/>
</dbReference>
<evidence type="ECO:0000256" key="1">
    <source>
        <dbReference type="ARBA" id="ARBA00004123"/>
    </source>
</evidence>